<feature type="compositionally biased region" description="Polar residues" evidence="2">
    <location>
        <begin position="1"/>
        <end position="12"/>
    </location>
</feature>
<feature type="region of interest" description="Disordered" evidence="2">
    <location>
        <begin position="416"/>
        <end position="481"/>
    </location>
</feature>
<evidence type="ECO:0000313" key="4">
    <source>
        <dbReference type="EMBL" id="SGY77590.1"/>
    </source>
</evidence>
<dbReference type="PROSITE" id="PS50103">
    <property type="entry name" value="ZF_C3H1"/>
    <property type="match status" value="1"/>
</dbReference>
<evidence type="ECO:0000256" key="1">
    <source>
        <dbReference type="PROSITE-ProRule" id="PRU00723"/>
    </source>
</evidence>
<accession>A0A2X0PDM2</accession>
<dbReference type="PANTHER" id="PTHR37543">
    <property type="entry name" value="CCCH ZINC FINGER DNA BINDING PROTEIN (AFU_ORTHOLOGUE AFUA_5G12760)"/>
    <property type="match status" value="1"/>
</dbReference>
<dbReference type="InterPro" id="IPR000571">
    <property type="entry name" value="Znf_CCCH"/>
</dbReference>
<feature type="domain" description="C3H1-type" evidence="3">
    <location>
        <begin position="327"/>
        <end position="356"/>
    </location>
</feature>
<evidence type="ECO:0000313" key="5">
    <source>
        <dbReference type="Proteomes" id="UP000249464"/>
    </source>
</evidence>
<protein>
    <submittedName>
        <fullName evidence="4">BQ5605_C005g03677 protein</fullName>
    </submittedName>
</protein>
<feature type="compositionally biased region" description="Low complexity" evidence="2">
    <location>
        <begin position="435"/>
        <end position="456"/>
    </location>
</feature>
<dbReference type="GO" id="GO:0008270">
    <property type="term" value="F:zinc ion binding"/>
    <property type="evidence" value="ECO:0007669"/>
    <property type="project" value="UniProtKB-KW"/>
</dbReference>
<dbReference type="AlphaFoldDB" id="A0A2X0PDM2"/>
<keyword evidence="5" id="KW-1185">Reference proteome</keyword>
<feature type="compositionally biased region" description="Polar residues" evidence="2">
    <location>
        <begin position="283"/>
        <end position="296"/>
    </location>
</feature>
<proteinExistence type="predicted"/>
<feature type="region of interest" description="Disordered" evidence="2">
    <location>
        <begin position="256"/>
        <end position="296"/>
    </location>
</feature>
<dbReference type="PANTHER" id="PTHR37543:SF1">
    <property type="entry name" value="CCCH ZINC FINGER DNA BINDING PROTEIN (AFU_ORTHOLOGUE AFUA_5G12760)"/>
    <property type="match status" value="1"/>
</dbReference>
<keyword evidence="1" id="KW-0862">Zinc</keyword>
<dbReference type="EMBL" id="FQNC01000047">
    <property type="protein sequence ID" value="SGY77590.1"/>
    <property type="molecule type" value="Genomic_DNA"/>
</dbReference>
<organism evidence="4 5">
    <name type="scientific">Microbotryum silenes-dioicae</name>
    <dbReference type="NCBI Taxonomy" id="796604"/>
    <lineage>
        <taxon>Eukaryota</taxon>
        <taxon>Fungi</taxon>
        <taxon>Dikarya</taxon>
        <taxon>Basidiomycota</taxon>
        <taxon>Pucciniomycotina</taxon>
        <taxon>Microbotryomycetes</taxon>
        <taxon>Microbotryales</taxon>
        <taxon>Microbotryaceae</taxon>
        <taxon>Microbotryum</taxon>
    </lineage>
</organism>
<reference evidence="4 5" key="1">
    <citation type="submission" date="2016-11" db="EMBL/GenBank/DDBJ databases">
        <authorList>
            <person name="Jaros S."/>
            <person name="Januszkiewicz K."/>
            <person name="Wedrychowicz H."/>
        </authorList>
    </citation>
    <scope>NUCLEOTIDE SEQUENCE [LARGE SCALE GENOMIC DNA]</scope>
</reference>
<gene>
    <name evidence="4" type="primary">BQ5605_C005g03677</name>
    <name evidence="4" type="ORF">BQ5605_C005G03677</name>
</gene>
<feature type="zinc finger region" description="C3H1-type" evidence="1">
    <location>
        <begin position="327"/>
        <end position="356"/>
    </location>
</feature>
<evidence type="ECO:0000256" key="2">
    <source>
        <dbReference type="SAM" id="MobiDB-lite"/>
    </source>
</evidence>
<keyword evidence="1" id="KW-0863">Zinc-finger</keyword>
<feature type="region of interest" description="Disordered" evidence="2">
    <location>
        <begin position="1"/>
        <end position="34"/>
    </location>
</feature>
<name>A0A2X0PDM2_9BASI</name>
<feature type="compositionally biased region" description="Basic and acidic residues" evidence="2">
    <location>
        <begin position="471"/>
        <end position="481"/>
    </location>
</feature>
<sequence>MASITDPASTGAPSPVARGDSDCSPGARHLGTPRADIQVEQEQSYPRRSSRCNQLVSLDAYIARLEETESSPTASAAAPSFVLIILDPLHLYLFCLFPEKVAQHRVGAEVGACLADALDGLAFDSLVAMATSANGANDECLAILISLRVLSPTLLESNMRSDLRPNDRTKLEDSIQGFQEQSLLGFGIILRSAAAVEQKVKALMKFHGLSPLCSSIILGEHFRPIGSSFSTDTHISKKLYYVTESGLANLSTAISSTGPFTNHPDTAVADPSAARSPRRRPQLDQSRFSSGSSSKTVGVNLAKSFSEPLPLAPGDGRHLEPLVAIWRQTPPPCHNFYLSPSGCPHGSSCKFGHDYILSGRDFADLRSSVQRMPCDSVKEGSTKPCSFGNECLYGHVCPYDDKCAWNRCKFGSIAHPRKSASRRNSGHDPIPLSPSPSATSGAAPSTSAPSPTTASGRQPGQPSCHAGMEGWSRKRQENVSK</sequence>
<keyword evidence="1" id="KW-0479">Metal-binding</keyword>
<dbReference type="Proteomes" id="UP000249464">
    <property type="component" value="Unassembled WGS sequence"/>
</dbReference>
<evidence type="ECO:0000259" key="3">
    <source>
        <dbReference type="PROSITE" id="PS50103"/>
    </source>
</evidence>